<dbReference type="VEuPathDB" id="GiardiaDB:GLP15_4241"/>
<accession>E1F9J1</accession>
<evidence type="ECO:0000256" key="1">
    <source>
        <dbReference type="SAM" id="MobiDB-lite"/>
    </source>
</evidence>
<dbReference type="InterPro" id="IPR036770">
    <property type="entry name" value="Ankyrin_rpt-contain_sf"/>
</dbReference>
<dbReference type="Gene3D" id="1.25.40.20">
    <property type="entry name" value="Ankyrin repeat-containing domain"/>
    <property type="match status" value="2"/>
</dbReference>
<dbReference type="SUPFAM" id="SSF48403">
    <property type="entry name" value="Ankyrin repeat"/>
    <property type="match status" value="1"/>
</dbReference>
<name>E1F9J1_GIAIA</name>
<dbReference type="STRING" id="658858.E1F9J1"/>
<evidence type="ECO:0000313" key="2">
    <source>
        <dbReference type="EMBL" id="EFO60875.1"/>
    </source>
</evidence>
<gene>
    <name evidence="2" type="ORF">GLP15_4241</name>
</gene>
<proteinExistence type="predicted"/>
<dbReference type="OrthoDB" id="194358at2759"/>
<dbReference type="PANTHER" id="PTHR24120:SF4">
    <property type="entry name" value="GH07239P"/>
    <property type="match status" value="1"/>
</dbReference>
<evidence type="ECO:0000313" key="3">
    <source>
        <dbReference type="Proteomes" id="UP000008974"/>
    </source>
</evidence>
<dbReference type="Pfam" id="PF12796">
    <property type="entry name" value="Ank_2"/>
    <property type="match status" value="2"/>
</dbReference>
<dbReference type="PANTHER" id="PTHR24120">
    <property type="entry name" value="GH07239P"/>
    <property type="match status" value="1"/>
</dbReference>
<organism evidence="2 3">
    <name type="scientific">Giardia intestinalis (strain P15)</name>
    <name type="common">Giardia lamblia</name>
    <dbReference type="NCBI Taxonomy" id="658858"/>
    <lineage>
        <taxon>Eukaryota</taxon>
        <taxon>Metamonada</taxon>
        <taxon>Diplomonadida</taxon>
        <taxon>Hexamitidae</taxon>
        <taxon>Giardiinae</taxon>
        <taxon>Giardia</taxon>
    </lineage>
</organism>
<feature type="region of interest" description="Disordered" evidence="1">
    <location>
        <begin position="1"/>
        <end position="48"/>
    </location>
</feature>
<dbReference type="InterPro" id="IPR002110">
    <property type="entry name" value="Ankyrin_rpt"/>
</dbReference>
<dbReference type="Proteomes" id="UP000008974">
    <property type="component" value="Unassembled WGS sequence"/>
</dbReference>
<protein>
    <submittedName>
        <fullName evidence="2">Protein 21.1</fullName>
    </submittedName>
</protein>
<dbReference type="SMART" id="SM00248">
    <property type="entry name" value="ANK"/>
    <property type="match status" value="5"/>
</dbReference>
<dbReference type="EMBL" id="ACVC01000621">
    <property type="protein sequence ID" value="EFO60875.1"/>
    <property type="molecule type" value="Genomic_DNA"/>
</dbReference>
<reference evidence="2 3" key="1">
    <citation type="journal article" date="2010" name="BMC Genomics">
        <title>Genome analysis and comparative genomics of a Giardia intestinalis assemblage E isolate.</title>
        <authorList>
            <person name="Jerlstrom-Hultqvist J."/>
            <person name="Franzen O."/>
            <person name="Ankarklev J."/>
            <person name="Xu F."/>
            <person name="Nohynkova E."/>
            <person name="Andersson J.O."/>
            <person name="Svard S.G."/>
            <person name="Andersson B."/>
        </authorList>
    </citation>
    <scope>NUCLEOTIDE SEQUENCE [LARGE SCALE GENOMIC DNA]</scope>
    <source>
        <strain evidence="2 3">P15</strain>
    </source>
</reference>
<dbReference type="AlphaFoldDB" id="E1F9J1"/>
<feature type="compositionally biased region" description="Acidic residues" evidence="1">
    <location>
        <begin position="22"/>
        <end position="31"/>
    </location>
</feature>
<comment type="caution">
    <text evidence="2">The sequence shown here is derived from an EMBL/GenBank/DDBJ whole genome shotgun (WGS) entry which is preliminary data.</text>
</comment>
<sequence>MSFADDSGYYPEEHDDTLSPVSEEDTDEESMDNLTGSSQANNKGDANEKGVTELMEAVKRNDMDAVKRYIPQQAGMVAESVKVASIRIYEGTALMVAAVLGHVETARVLMEYESGMRSSNEYTALMWAAANGRTEVVRLLLETEGGMQKDKGWTALAGAASLGHLECVKLLLEKEKEIGGESALCMASFWDHSDVMSLLESAGVRLMAPYP</sequence>
<feature type="compositionally biased region" description="Polar residues" evidence="1">
    <location>
        <begin position="32"/>
        <end position="44"/>
    </location>
</feature>